<evidence type="ECO:0000259" key="4">
    <source>
        <dbReference type="PROSITE" id="PS52009"/>
    </source>
</evidence>
<reference evidence="5" key="2">
    <citation type="submission" date="2020-09" db="EMBL/GenBank/DDBJ databases">
        <authorList>
            <person name="Sun Q."/>
            <person name="Zhou Y."/>
        </authorList>
    </citation>
    <scope>NUCLEOTIDE SEQUENCE</scope>
    <source>
        <strain evidence="5">CGMCC 1.15330</strain>
    </source>
</reference>
<dbReference type="GO" id="GO:0015929">
    <property type="term" value="F:hexosaminidase activity"/>
    <property type="evidence" value="ECO:0007669"/>
    <property type="project" value="UniProtKB-ARBA"/>
</dbReference>
<dbReference type="Pfam" id="PF07555">
    <property type="entry name" value="NAGidase"/>
    <property type="match status" value="1"/>
</dbReference>
<dbReference type="AlphaFoldDB" id="A0A916WQJ0"/>
<feature type="domain" description="GH84" evidence="4">
    <location>
        <begin position="13"/>
        <end position="285"/>
    </location>
</feature>
<evidence type="ECO:0000313" key="5">
    <source>
        <dbReference type="EMBL" id="GGB25022.1"/>
    </source>
</evidence>
<evidence type="ECO:0000313" key="6">
    <source>
        <dbReference type="Proteomes" id="UP000623067"/>
    </source>
</evidence>
<evidence type="ECO:0000256" key="3">
    <source>
        <dbReference type="PROSITE-ProRule" id="PRU01353"/>
    </source>
</evidence>
<comment type="similarity">
    <text evidence="3">Belongs to the glycosyl hydrolase 84 family.</text>
</comment>
<dbReference type="PANTHER" id="PTHR13170">
    <property type="entry name" value="O-GLCNACASE"/>
    <property type="match status" value="1"/>
</dbReference>
<dbReference type="InterPro" id="IPR051822">
    <property type="entry name" value="Glycosyl_Hydrolase_84"/>
</dbReference>
<feature type="active site" description="Proton donor" evidence="3">
    <location>
        <position position="128"/>
    </location>
</feature>
<evidence type="ECO:0000256" key="2">
    <source>
        <dbReference type="ARBA" id="ARBA00023295"/>
    </source>
</evidence>
<evidence type="ECO:0000256" key="1">
    <source>
        <dbReference type="ARBA" id="ARBA00022801"/>
    </source>
</evidence>
<name>A0A916WQJ0_9SPHN</name>
<dbReference type="Gene3D" id="3.20.20.80">
    <property type="entry name" value="Glycosidases"/>
    <property type="match status" value="1"/>
</dbReference>
<dbReference type="GO" id="GO:1901135">
    <property type="term" value="P:carbohydrate derivative metabolic process"/>
    <property type="evidence" value="ECO:0007669"/>
    <property type="project" value="UniProtKB-ARBA"/>
</dbReference>
<accession>A0A916WQJ0</accession>
<dbReference type="Proteomes" id="UP000623067">
    <property type="component" value="Unassembled WGS sequence"/>
</dbReference>
<dbReference type="InterPro" id="IPR017853">
    <property type="entry name" value="GH"/>
</dbReference>
<gene>
    <name evidence="5" type="ORF">GCM10011380_13250</name>
</gene>
<organism evidence="5 6">
    <name type="scientific">Sphingomonas metalli</name>
    <dbReference type="NCBI Taxonomy" id="1779358"/>
    <lineage>
        <taxon>Bacteria</taxon>
        <taxon>Pseudomonadati</taxon>
        <taxon>Pseudomonadota</taxon>
        <taxon>Alphaproteobacteria</taxon>
        <taxon>Sphingomonadales</taxon>
        <taxon>Sphingomonadaceae</taxon>
        <taxon>Sphingomonas</taxon>
    </lineage>
</organism>
<protein>
    <submittedName>
        <fullName evidence="5">Hyaluronidase</fullName>
    </submittedName>
</protein>
<keyword evidence="6" id="KW-1185">Reference proteome</keyword>
<keyword evidence="2 3" id="KW-0326">Glycosidase</keyword>
<dbReference type="PANTHER" id="PTHR13170:SF16">
    <property type="entry name" value="PROTEIN O-GLCNACASE"/>
    <property type="match status" value="1"/>
</dbReference>
<dbReference type="SUPFAM" id="SSF51445">
    <property type="entry name" value="(Trans)glycosidases"/>
    <property type="match status" value="1"/>
</dbReference>
<keyword evidence="1 3" id="KW-0378">Hydrolase</keyword>
<reference evidence="5" key="1">
    <citation type="journal article" date="2014" name="Int. J. Syst. Evol. Microbiol.">
        <title>Complete genome sequence of Corynebacterium casei LMG S-19264T (=DSM 44701T), isolated from a smear-ripened cheese.</title>
        <authorList>
            <consortium name="US DOE Joint Genome Institute (JGI-PGF)"/>
            <person name="Walter F."/>
            <person name="Albersmeier A."/>
            <person name="Kalinowski J."/>
            <person name="Ruckert C."/>
        </authorList>
    </citation>
    <scope>NUCLEOTIDE SEQUENCE</scope>
    <source>
        <strain evidence="5">CGMCC 1.15330</strain>
    </source>
</reference>
<sequence>MGDAPVMTVPPAPELGIIEGFFGPRWSWSERRAVVAHLAPAGYRFYHYAPKADSHLRRDWRSPHPDPEAQEIAAFASYCREYGMRFGIGLSPFELHLAPEAEAMAALSDRIASLNALGIDDLAILFDDMRGDLPDLAERQAAIVDHCAARLRATRLFMCPSYYSNDRVLDRVFGQRPAQYLETLGRRLDPAVRIFWTGEEVCARAITPGHLARVAEQLGRPVCLWDNYPVNDGPRMSGHLHLRAFTGRTAANASWLSGHAINPALQPLLGCIPALTLPMLYAMGEAYRYMDAFRSAATQLCGDRLAAMLERDLLSFEDGGLSRLGERNASLSHAYAQIDHPVAAEIVRWLAGHYSVSAVDVQTQ</sequence>
<proteinExistence type="inferred from homology"/>
<comment type="caution">
    <text evidence="5">The sequence shown here is derived from an EMBL/GenBank/DDBJ whole genome shotgun (WGS) entry which is preliminary data.</text>
</comment>
<dbReference type="PROSITE" id="PS52009">
    <property type="entry name" value="GH84"/>
    <property type="match status" value="1"/>
</dbReference>
<dbReference type="EMBL" id="BMIH01000002">
    <property type="protein sequence ID" value="GGB25022.1"/>
    <property type="molecule type" value="Genomic_DNA"/>
</dbReference>
<dbReference type="InterPro" id="IPR011496">
    <property type="entry name" value="O-GlcNAcase_cat"/>
</dbReference>